<accession>A0ABU7DT78</accession>
<evidence type="ECO:0000256" key="1">
    <source>
        <dbReference type="ARBA" id="ARBA00004370"/>
    </source>
</evidence>
<dbReference type="Proteomes" id="UP001352852">
    <property type="component" value="Unassembled WGS sequence"/>
</dbReference>
<keyword evidence="4" id="KW-1133">Transmembrane helix</keyword>
<evidence type="ECO:0000256" key="2">
    <source>
        <dbReference type="ARBA" id="ARBA00022692"/>
    </source>
</evidence>
<feature type="domain" description="Immunoglobulin V-set" evidence="6">
    <location>
        <begin position="58"/>
        <end position="128"/>
    </location>
</feature>
<keyword evidence="2 4" id="KW-0812">Transmembrane</keyword>
<feature type="signal peptide" evidence="5">
    <location>
        <begin position="1"/>
        <end position="17"/>
    </location>
</feature>
<feature type="domain" description="Immunoglobulin" evidence="7">
    <location>
        <begin position="48"/>
        <end position="147"/>
    </location>
</feature>
<evidence type="ECO:0000313" key="8">
    <source>
        <dbReference type="EMBL" id="MED6277185.1"/>
    </source>
</evidence>
<dbReference type="Pfam" id="PF07686">
    <property type="entry name" value="V-set"/>
    <property type="match status" value="2"/>
</dbReference>
<feature type="domain" description="Immunoglobulin V-set" evidence="6">
    <location>
        <begin position="161"/>
        <end position="233"/>
    </location>
</feature>
<dbReference type="SMART" id="SM00409">
    <property type="entry name" value="IG"/>
    <property type="match status" value="2"/>
</dbReference>
<dbReference type="InterPro" id="IPR036179">
    <property type="entry name" value="Ig-like_dom_sf"/>
</dbReference>
<comment type="subcellular location">
    <subcellularLocation>
        <location evidence="1">Membrane</location>
    </subcellularLocation>
</comment>
<evidence type="ECO:0000256" key="3">
    <source>
        <dbReference type="ARBA" id="ARBA00023136"/>
    </source>
</evidence>
<gene>
    <name evidence="8" type="ORF">CHARACLAT_010793</name>
</gene>
<comment type="caution">
    <text evidence="8">The sequence shown here is derived from an EMBL/GenBank/DDBJ whole genome shotgun (WGS) entry which is preliminary data.</text>
</comment>
<feature type="domain" description="Immunoglobulin" evidence="7">
    <location>
        <begin position="151"/>
        <end position="248"/>
    </location>
</feature>
<organism evidence="8 9">
    <name type="scientific">Characodon lateralis</name>
    <dbReference type="NCBI Taxonomy" id="208331"/>
    <lineage>
        <taxon>Eukaryota</taxon>
        <taxon>Metazoa</taxon>
        <taxon>Chordata</taxon>
        <taxon>Craniata</taxon>
        <taxon>Vertebrata</taxon>
        <taxon>Euteleostomi</taxon>
        <taxon>Actinopterygii</taxon>
        <taxon>Neopterygii</taxon>
        <taxon>Teleostei</taxon>
        <taxon>Neoteleostei</taxon>
        <taxon>Acanthomorphata</taxon>
        <taxon>Ovalentaria</taxon>
        <taxon>Atherinomorphae</taxon>
        <taxon>Cyprinodontiformes</taxon>
        <taxon>Goodeidae</taxon>
        <taxon>Characodon</taxon>
    </lineage>
</organism>
<dbReference type="SMART" id="SM00406">
    <property type="entry name" value="IGv"/>
    <property type="match status" value="2"/>
</dbReference>
<evidence type="ECO:0000256" key="4">
    <source>
        <dbReference type="SAM" id="Phobius"/>
    </source>
</evidence>
<keyword evidence="5" id="KW-0732">Signal</keyword>
<keyword evidence="9" id="KW-1185">Reference proteome</keyword>
<name>A0ABU7DT78_9TELE</name>
<feature type="transmembrane region" description="Helical" evidence="4">
    <location>
        <begin position="259"/>
        <end position="279"/>
    </location>
</feature>
<dbReference type="InterPro" id="IPR013106">
    <property type="entry name" value="Ig_V-set"/>
</dbReference>
<protein>
    <recommendedName>
        <fullName evidence="10">Polymeric immunoglobulin receptor-like</fullName>
    </recommendedName>
</protein>
<evidence type="ECO:0008006" key="10">
    <source>
        <dbReference type="Google" id="ProtNLM"/>
    </source>
</evidence>
<reference evidence="8 9" key="1">
    <citation type="submission" date="2021-06" db="EMBL/GenBank/DDBJ databases">
        <authorList>
            <person name="Palmer J.M."/>
        </authorList>
    </citation>
    <scope>NUCLEOTIDE SEQUENCE [LARGE SCALE GENOMIC DNA]</scope>
    <source>
        <strain evidence="8 9">CL_MEX2019</strain>
        <tissue evidence="8">Muscle</tissue>
    </source>
</reference>
<dbReference type="InterPro" id="IPR003599">
    <property type="entry name" value="Ig_sub"/>
</dbReference>
<keyword evidence="3 4" id="KW-0472">Membrane</keyword>
<evidence type="ECO:0000256" key="5">
    <source>
        <dbReference type="SAM" id="SignalP"/>
    </source>
</evidence>
<dbReference type="SUPFAM" id="SSF48726">
    <property type="entry name" value="Immunoglobulin"/>
    <property type="match status" value="2"/>
</dbReference>
<dbReference type="PANTHER" id="PTHR11860:SF87">
    <property type="entry name" value="CMRF35-LIKE MOLECULE 8"/>
    <property type="match status" value="1"/>
</dbReference>
<evidence type="ECO:0000259" key="6">
    <source>
        <dbReference type="SMART" id="SM00406"/>
    </source>
</evidence>
<dbReference type="EMBL" id="JAHUTJ010033488">
    <property type="protein sequence ID" value="MED6277185.1"/>
    <property type="molecule type" value="Genomic_DNA"/>
</dbReference>
<dbReference type="InterPro" id="IPR013783">
    <property type="entry name" value="Ig-like_fold"/>
</dbReference>
<feature type="chain" id="PRO_5046905995" description="Polymeric immunoglobulin receptor-like" evidence="5">
    <location>
        <begin position="18"/>
        <end position="368"/>
    </location>
</feature>
<sequence length="368" mass="41429">MKSIFLLILSLMTGTESLTEVNACWEGWVEITTEKREVKIVEKNNCTTINQTAYRTAKTSIRCNYSDLDQSKIKFICKADNYTCKEILTTQLSKRSKGKFSLTDISTGFDLSISQVSLNDAGVYWCGVKEKDDSYRAGITKIQLKVKNITIFKRYPTAGTSLRLFCKYSANISSLIKFICKGENQNECQHIGNTTNTSMKGRFMMKDNKTNRTITITLREVTAADSGTYWCGAENTDKERSNIFISMFVVTVGGMNNSLIITTVVLVVLLLVIILILICKRCSHSKNTESRASERHPAEECVYEEVQEHQPAPVTSIYATANNPTNDTTLLEYSFINFQSTSDNKADRESLNPRSVLKYSQNPTNLLI</sequence>
<dbReference type="PANTHER" id="PTHR11860">
    <property type="entry name" value="POLYMERIC-IMMUNOGLOBULIN RECEPTOR"/>
    <property type="match status" value="1"/>
</dbReference>
<dbReference type="Gene3D" id="2.60.40.10">
    <property type="entry name" value="Immunoglobulins"/>
    <property type="match status" value="2"/>
</dbReference>
<evidence type="ECO:0000259" key="7">
    <source>
        <dbReference type="SMART" id="SM00409"/>
    </source>
</evidence>
<dbReference type="InterPro" id="IPR050671">
    <property type="entry name" value="CD300_family_receptors"/>
</dbReference>
<evidence type="ECO:0000313" key="9">
    <source>
        <dbReference type="Proteomes" id="UP001352852"/>
    </source>
</evidence>
<proteinExistence type="predicted"/>